<dbReference type="Pfam" id="PF04749">
    <property type="entry name" value="PLAC8"/>
    <property type="match status" value="1"/>
</dbReference>
<dbReference type="AlphaFoldDB" id="A0A5N6U047"/>
<reference evidence="1 2" key="1">
    <citation type="submission" date="2019-04" db="EMBL/GenBank/DDBJ databases">
        <title>Friends and foes A comparative genomics study of 23 Aspergillus species from section Flavi.</title>
        <authorList>
            <consortium name="DOE Joint Genome Institute"/>
            <person name="Kjaerbolling I."/>
            <person name="Vesth T."/>
            <person name="Frisvad J.C."/>
            <person name="Nybo J.L."/>
            <person name="Theobald S."/>
            <person name="Kildgaard S."/>
            <person name="Isbrandt T."/>
            <person name="Kuo A."/>
            <person name="Sato A."/>
            <person name="Lyhne E.K."/>
            <person name="Kogle M.E."/>
            <person name="Wiebenga A."/>
            <person name="Kun R.S."/>
            <person name="Lubbers R.J."/>
            <person name="Makela M.R."/>
            <person name="Barry K."/>
            <person name="Chovatia M."/>
            <person name="Clum A."/>
            <person name="Daum C."/>
            <person name="Haridas S."/>
            <person name="He G."/>
            <person name="LaButti K."/>
            <person name="Lipzen A."/>
            <person name="Mondo S."/>
            <person name="Riley R."/>
            <person name="Salamov A."/>
            <person name="Simmons B.A."/>
            <person name="Magnuson J.K."/>
            <person name="Henrissat B."/>
            <person name="Mortensen U.H."/>
            <person name="Larsen T.O."/>
            <person name="Devries R.P."/>
            <person name="Grigoriev I.V."/>
            <person name="Machida M."/>
            <person name="Baker S.E."/>
            <person name="Andersen M.R."/>
        </authorList>
    </citation>
    <scope>NUCLEOTIDE SEQUENCE [LARGE SCALE GENOMIC DNA]</scope>
    <source>
        <strain evidence="1 2">IBT 18842</strain>
    </source>
</reference>
<dbReference type="PANTHER" id="PTHR15907">
    <property type="entry name" value="DUF614 FAMILY PROTEIN-RELATED"/>
    <property type="match status" value="1"/>
</dbReference>
<name>A0A5N6U047_ASPAV</name>
<sequence>MSNPDHKHNEWSNSFWDCCSPFGTCCMSFWLPCCLHGKTHSRLDDPYLKEHSYCNGSCCLYTLTSYIGFHWVPLMMQRTKIRQRFGIDGSGCGDCCSACCCPCCVMMQNEKEVEVQCSRMGGLPGGYQAPGGMNYSAQ</sequence>
<protein>
    <submittedName>
        <fullName evidence="1">PLAC8 family-domain-containing protein</fullName>
    </submittedName>
</protein>
<organism evidence="1 2">
    <name type="scientific">Aspergillus avenaceus</name>
    <dbReference type="NCBI Taxonomy" id="36643"/>
    <lineage>
        <taxon>Eukaryota</taxon>
        <taxon>Fungi</taxon>
        <taxon>Dikarya</taxon>
        <taxon>Ascomycota</taxon>
        <taxon>Pezizomycotina</taxon>
        <taxon>Eurotiomycetes</taxon>
        <taxon>Eurotiomycetidae</taxon>
        <taxon>Eurotiales</taxon>
        <taxon>Aspergillaceae</taxon>
        <taxon>Aspergillus</taxon>
        <taxon>Aspergillus subgen. Circumdati</taxon>
    </lineage>
</organism>
<proteinExistence type="predicted"/>
<dbReference type="Proteomes" id="UP000325780">
    <property type="component" value="Unassembled WGS sequence"/>
</dbReference>
<evidence type="ECO:0000313" key="2">
    <source>
        <dbReference type="Proteomes" id="UP000325780"/>
    </source>
</evidence>
<accession>A0A5N6U047</accession>
<evidence type="ECO:0000313" key="1">
    <source>
        <dbReference type="EMBL" id="KAE8151983.1"/>
    </source>
</evidence>
<dbReference type="InterPro" id="IPR006461">
    <property type="entry name" value="PLAC_motif_containing"/>
</dbReference>
<keyword evidence="2" id="KW-1185">Reference proteome</keyword>
<dbReference type="OrthoDB" id="1045822at2759"/>
<gene>
    <name evidence="1" type="ORF">BDV25DRAFT_151890</name>
</gene>
<dbReference type="NCBIfam" id="TIGR01571">
    <property type="entry name" value="A_thal_Cys_rich"/>
    <property type="match status" value="1"/>
</dbReference>
<dbReference type="EMBL" id="ML742061">
    <property type="protein sequence ID" value="KAE8151983.1"/>
    <property type="molecule type" value="Genomic_DNA"/>
</dbReference>